<dbReference type="InterPro" id="IPR006802">
    <property type="entry name" value="Radial_spoke"/>
</dbReference>
<feature type="compositionally biased region" description="Basic and acidic residues" evidence="6">
    <location>
        <begin position="545"/>
        <end position="564"/>
    </location>
</feature>
<dbReference type="AlphaFoldDB" id="T1HEJ4"/>
<name>T1HEJ4_RHOPR</name>
<evidence type="ECO:0000313" key="7">
    <source>
        <dbReference type="EnsemblMetazoa" id="RPRC002466-PA"/>
    </source>
</evidence>
<evidence type="ECO:0000256" key="1">
    <source>
        <dbReference type="ARBA" id="ARBA00004430"/>
    </source>
</evidence>
<evidence type="ECO:0000256" key="3">
    <source>
        <dbReference type="ARBA" id="ARBA00023069"/>
    </source>
</evidence>
<dbReference type="FunCoup" id="T1HEJ4">
    <property type="interactions" value="25"/>
</dbReference>
<sequence>LHQAAEDLHVEPRPKLPNAERDFQLAKRYLQKYGEENETLWGLLVEVIHRIMVAEKEITPKELHLLCRRLRERKLHVEDWLIDLYQEKLFYKSSIELIDLYTKPKYKWNWEDKAPDPVKTLDEHFFVKMRMKRNIGVCLPEKEIYSIMMAMRVLADEVIVAKATFWGKIFGILRDYYIVESMAKKLGRTIGEIGEDVLLGEMPGEAAAEKKAEEPKEPVEEVPPPTVPPSTPKPESLFNKYVLPKLPESKPRIKIEVPSEPYGEGLNNKEYYVCNLPGEPWIKLPDVTPNQIAVARRITKFFTGDLEADVISMPLFPGKEKNYLRATIARISASTQVAPVGYYSGGGEEEDYEEAGEGGGEGGEAELNSEFTGVNWAKLYDKSQAFWAHYHPYVLPQGRLKWWRPPFIKSDDVGDRGEGGELDEVDVKKPERGPPILRTITRDKSEDVKPWTLKTSTVILKKGIAVSARSNLWPGATSTALEVNFQYIYIGWGTKFSQYGYTPPFLPIPAREYEINPEIIEVLDPTPEEEEAWRIAHMPKVPKPMRGEGGEGKEDAMKRKDEDE</sequence>
<dbReference type="Proteomes" id="UP000015103">
    <property type="component" value="Unassembled WGS sequence"/>
</dbReference>
<proteinExistence type="predicted"/>
<dbReference type="HOGENOM" id="CLU_021526_2_1_1"/>
<keyword evidence="3" id="KW-0969">Cilium</keyword>
<evidence type="ECO:0000256" key="6">
    <source>
        <dbReference type="SAM" id="MobiDB-lite"/>
    </source>
</evidence>
<dbReference type="GO" id="GO:0060294">
    <property type="term" value="P:cilium movement involved in cell motility"/>
    <property type="evidence" value="ECO:0007669"/>
    <property type="project" value="InterPro"/>
</dbReference>
<feature type="region of interest" description="Disordered" evidence="6">
    <location>
        <begin position="535"/>
        <end position="564"/>
    </location>
</feature>
<dbReference type="EMBL" id="ACPB03024296">
    <property type="status" value="NOT_ANNOTATED_CDS"/>
    <property type="molecule type" value="Genomic_DNA"/>
</dbReference>
<dbReference type="GO" id="GO:0035082">
    <property type="term" value="P:axoneme assembly"/>
    <property type="evidence" value="ECO:0007669"/>
    <property type="project" value="TreeGrafter"/>
</dbReference>
<dbReference type="EnsemblMetazoa" id="RPRC002466-RA">
    <property type="protein sequence ID" value="RPRC002466-PA"/>
    <property type="gene ID" value="RPRC002466"/>
</dbReference>
<keyword evidence="5" id="KW-0966">Cell projection</keyword>
<dbReference type="GO" id="GO:0001534">
    <property type="term" value="C:radial spoke"/>
    <property type="evidence" value="ECO:0007669"/>
    <property type="project" value="InterPro"/>
</dbReference>
<evidence type="ECO:0000256" key="2">
    <source>
        <dbReference type="ARBA" id="ARBA00022490"/>
    </source>
</evidence>
<dbReference type="Pfam" id="PF04712">
    <property type="entry name" value="Radial_spoke"/>
    <property type="match status" value="1"/>
</dbReference>
<evidence type="ECO:0000256" key="5">
    <source>
        <dbReference type="ARBA" id="ARBA00023273"/>
    </source>
</evidence>
<dbReference type="PANTHER" id="PTHR13159:SF0">
    <property type="entry name" value="RADIAL SPOKE HEAD 6 HOMOLOG A"/>
    <property type="match status" value="1"/>
</dbReference>
<dbReference type="OMA" id="GRTTWFN"/>
<evidence type="ECO:0000313" key="8">
    <source>
        <dbReference type="Proteomes" id="UP000015103"/>
    </source>
</evidence>
<dbReference type="PANTHER" id="PTHR13159">
    <property type="entry name" value="RADIAL SPOKEHEAD-RELATED"/>
    <property type="match status" value="1"/>
</dbReference>
<keyword evidence="8" id="KW-1185">Reference proteome</keyword>
<protein>
    <submittedName>
        <fullName evidence="7">Uncharacterized protein</fullName>
    </submittedName>
</protein>
<dbReference type="InParanoid" id="T1HEJ4"/>
<keyword evidence="4" id="KW-0206">Cytoskeleton</keyword>
<reference evidence="7" key="1">
    <citation type="submission" date="2015-05" db="UniProtKB">
        <authorList>
            <consortium name="EnsemblMetazoa"/>
        </authorList>
    </citation>
    <scope>IDENTIFICATION</scope>
</reference>
<keyword evidence="2" id="KW-0963">Cytoplasm</keyword>
<comment type="subcellular location">
    <subcellularLocation>
        <location evidence="1">Cytoplasm</location>
        <location evidence="1">Cytoskeleton</location>
        <location evidence="1">Cilium axoneme</location>
    </subcellularLocation>
</comment>
<evidence type="ECO:0000256" key="4">
    <source>
        <dbReference type="ARBA" id="ARBA00023212"/>
    </source>
</evidence>
<dbReference type="STRING" id="13249.T1HEJ4"/>
<dbReference type="eggNOG" id="ENOG502QSU4">
    <property type="taxonomic scope" value="Eukaryota"/>
</dbReference>
<dbReference type="VEuPathDB" id="VectorBase:RPRC002466"/>
<feature type="region of interest" description="Disordered" evidence="6">
    <location>
        <begin position="205"/>
        <end position="233"/>
    </location>
</feature>
<accession>T1HEJ4</accession>
<feature type="compositionally biased region" description="Pro residues" evidence="6">
    <location>
        <begin position="221"/>
        <end position="232"/>
    </location>
</feature>
<feature type="compositionally biased region" description="Basic and acidic residues" evidence="6">
    <location>
        <begin position="207"/>
        <end position="219"/>
    </location>
</feature>
<organism evidence="7 8">
    <name type="scientific">Rhodnius prolixus</name>
    <name type="common">Triatomid bug</name>
    <dbReference type="NCBI Taxonomy" id="13249"/>
    <lineage>
        <taxon>Eukaryota</taxon>
        <taxon>Metazoa</taxon>
        <taxon>Ecdysozoa</taxon>
        <taxon>Arthropoda</taxon>
        <taxon>Hexapoda</taxon>
        <taxon>Insecta</taxon>
        <taxon>Pterygota</taxon>
        <taxon>Neoptera</taxon>
        <taxon>Paraneoptera</taxon>
        <taxon>Hemiptera</taxon>
        <taxon>Heteroptera</taxon>
        <taxon>Panheteroptera</taxon>
        <taxon>Cimicomorpha</taxon>
        <taxon>Reduviidae</taxon>
        <taxon>Triatominae</taxon>
        <taxon>Rhodnius</taxon>
    </lineage>
</organism>